<reference evidence="2" key="1">
    <citation type="journal article" date="2016" name="Nat. Commun.">
        <title>The Gonium pectorale genome demonstrates co-option of cell cycle regulation during the evolution of multicellularity.</title>
        <authorList>
            <person name="Hanschen E.R."/>
            <person name="Marriage T.N."/>
            <person name="Ferris P.J."/>
            <person name="Hamaji T."/>
            <person name="Toyoda A."/>
            <person name="Fujiyama A."/>
            <person name="Neme R."/>
            <person name="Noguchi H."/>
            <person name="Minakuchi Y."/>
            <person name="Suzuki M."/>
            <person name="Kawai-Toyooka H."/>
            <person name="Smith D.R."/>
            <person name="Sparks H."/>
            <person name="Anderson J."/>
            <person name="Bakaric R."/>
            <person name="Luria V."/>
            <person name="Karger A."/>
            <person name="Kirschner M.W."/>
            <person name="Durand P.M."/>
            <person name="Michod R.E."/>
            <person name="Nozaki H."/>
            <person name="Olson B.J."/>
        </authorList>
    </citation>
    <scope>NUCLEOTIDE SEQUENCE [LARGE SCALE GENOMIC DNA]</scope>
    <source>
        <strain evidence="2">NIES-2863</strain>
    </source>
</reference>
<name>A0A150GTN9_GONPE</name>
<comment type="caution">
    <text evidence="1">The sequence shown here is derived from an EMBL/GenBank/DDBJ whole genome shotgun (WGS) entry which is preliminary data.</text>
</comment>
<keyword evidence="2" id="KW-1185">Reference proteome</keyword>
<accession>A0A150GTN9</accession>
<organism evidence="1 2">
    <name type="scientific">Gonium pectorale</name>
    <name type="common">Green alga</name>
    <dbReference type="NCBI Taxonomy" id="33097"/>
    <lineage>
        <taxon>Eukaryota</taxon>
        <taxon>Viridiplantae</taxon>
        <taxon>Chlorophyta</taxon>
        <taxon>core chlorophytes</taxon>
        <taxon>Chlorophyceae</taxon>
        <taxon>CS clade</taxon>
        <taxon>Chlamydomonadales</taxon>
        <taxon>Volvocaceae</taxon>
        <taxon>Gonium</taxon>
    </lineage>
</organism>
<protein>
    <submittedName>
        <fullName evidence="1">Uncharacterized protein</fullName>
    </submittedName>
</protein>
<evidence type="ECO:0000313" key="1">
    <source>
        <dbReference type="EMBL" id="KXZ53092.1"/>
    </source>
</evidence>
<evidence type="ECO:0000313" key="2">
    <source>
        <dbReference type="Proteomes" id="UP000075714"/>
    </source>
</evidence>
<dbReference type="Proteomes" id="UP000075714">
    <property type="component" value="Unassembled WGS sequence"/>
</dbReference>
<gene>
    <name evidence="1" type="ORF">GPECTOR_8g83</name>
</gene>
<dbReference type="EMBL" id="LSYV01000009">
    <property type="protein sequence ID" value="KXZ53092.1"/>
    <property type="molecule type" value="Genomic_DNA"/>
</dbReference>
<dbReference type="AlphaFoldDB" id="A0A150GTN9"/>
<sequence>MLEALLANVVSAQFKHSGTSRLSLSGTDLVVDISIQDGTLQAGQVIAYQVFPSEAAFQAAIGLPAKCARISPGRLERQSSYSDLSTARIMYDLSALAVPRCTATRLFLTVHLDVVSR</sequence>
<proteinExistence type="predicted"/>